<evidence type="ECO:0000313" key="2">
    <source>
        <dbReference type="Proteomes" id="UP000053647"/>
    </source>
</evidence>
<evidence type="ECO:0000313" key="1">
    <source>
        <dbReference type="EMBL" id="KIJ06796.1"/>
    </source>
</evidence>
<name>A0A0C9THJ0_PAXIN</name>
<dbReference type="InterPro" id="IPR027417">
    <property type="entry name" value="P-loop_NTPase"/>
</dbReference>
<dbReference type="PANTHER" id="PTHR23274:SF51">
    <property type="entry name" value="OS03G0423850 PROTEIN"/>
    <property type="match status" value="1"/>
</dbReference>
<dbReference type="OrthoDB" id="2615604at2759"/>
<dbReference type="Gene3D" id="3.40.50.300">
    <property type="entry name" value="P-loop containing nucleotide triphosphate hydrolases"/>
    <property type="match status" value="1"/>
</dbReference>
<protein>
    <recommendedName>
        <fullName evidence="3">DNA helicase</fullName>
    </recommendedName>
</protein>
<organism evidence="1 2">
    <name type="scientific">Paxillus involutus ATCC 200175</name>
    <dbReference type="NCBI Taxonomy" id="664439"/>
    <lineage>
        <taxon>Eukaryota</taxon>
        <taxon>Fungi</taxon>
        <taxon>Dikarya</taxon>
        <taxon>Basidiomycota</taxon>
        <taxon>Agaricomycotina</taxon>
        <taxon>Agaricomycetes</taxon>
        <taxon>Agaricomycetidae</taxon>
        <taxon>Boletales</taxon>
        <taxon>Paxilineae</taxon>
        <taxon>Paxillaceae</taxon>
        <taxon>Paxillus</taxon>
    </lineage>
</organism>
<sequence length="64" mass="7129">MGLDVNKEEYPIPLRRLQFPVQVGYAMTINKAQGQSVKHVGLDLRSGVFSHGQLYVALSRCTNP</sequence>
<dbReference type="SUPFAM" id="SSF52540">
    <property type="entry name" value="P-loop containing nucleoside triphosphate hydrolases"/>
    <property type="match status" value="1"/>
</dbReference>
<dbReference type="Proteomes" id="UP000053647">
    <property type="component" value="Unassembled WGS sequence"/>
</dbReference>
<dbReference type="PANTHER" id="PTHR23274">
    <property type="entry name" value="DNA HELICASE-RELATED"/>
    <property type="match status" value="1"/>
</dbReference>
<keyword evidence="2" id="KW-1185">Reference proteome</keyword>
<dbReference type="AlphaFoldDB" id="A0A0C9THJ0"/>
<dbReference type="HOGENOM" id="CLU_001324_11_2_1"/>
<gene>
    <name evidence="1" type="ORF">PAXINDRAFT_91467</name>
</gene>
<accession>A0A0C9THJ0</accession>
<reference evidence="2" key="2">
    <citation type="submission" date="2015-01" db="EMBL/GenBank/DDBJ databases">
        <title>Evolutionary Origins and Diversification of the Mycorrhizal Mutualists.</title>
        <authorList>
            <consortium name="DOE Joint Genome Institute"/>
            <consortium name="Mycorrhizal Genomics Consortium"/>
            <person name="Kohler A."/>
            <person name="Kuo A."/>
            <person name="Nagy L.G."/>
            <person name="Floudas D."/>
            <person name="Copeland A."/>
            <person name="Barry K.W."/>
            <person name="Cichocki N."/>
            <person name="Veneault-Fourrey C."/>
            <person name="LaButti K."/>
            <person name="Lindquist E.A."/>
            <person name="Lipzen A."/>
            <person name="Lundell T."/>
            <person name="Morin E."/>
            <person name="Murat C."/>
            <person name="Riley R."/>
            <person name="Ohm R."/>
            <person name="Sun H."/>
            <person name="Tunlid A."/>
            <person name="Henrissat B."/>
            <person name="Grigoriev I.V."/>
            <person name="Hibbett D.S."/>
            <person name="Martin F."/>
        </authorList>
    </citation>
    <scope>NUCLEOTIDE SEQUENCE [LARGE SCALE GENOMIC DNA]</scope>
    <source>
        <strain evidence="2">ATCC 200175</strain>
    </source>
</reference>
<reference evidence="1 2" key="1">
    <citation type="submission" date="2014-06" db="EMBL/GenBank/DDBJ databases">
        <authorList>
            <consortium name="DOE Joint Genome Institute"/>
            <person name="Kuo A."/>
            <person name="Kohler A."/>
            <person name="Nagy L.G."/>
            <person name="Floudas D."/>
            <person name="Copeland A."/>
            <person name="Barry K.W."/>
            <person name="Cichocki N."/>
            <person name="Veneault-Fourrey C."/>
            <person name="LaButti K."/>
            <person name="Lindquist E.A."/>
            <person name="Lipzen A."/>
            <person name="Lundell T."/>
            <person name="Morin E."/>
            <person name="Murat C."/>
            <person name="Sun H."/>
            <person name="Tunlid A."/>
            <person name="Henrissat B."/>
            <person name="Grigoriev I.V."/>
            <person name="Hibbett D.S."/>
            <person name="Martin F."/>
            <person name="Nordberg H.P."/>
            <person name="Cantor M.N."/>
            <person name="Hua S.X."/>
        </authorList>
    </citation>
    <scope>NUCLEOTIDE SEQUENCE [LARGE SCALE GENOMIC DNA]</scope>
    <source>
        <strain evidence="1 2">ATCC 200175</strain>
    </source>
</reference>
<dbReference type="CDD" id="cd18809">
    <property type="entry name" value="SF1_C_RecD"/>
    <property type="match status" value="1"/>
</dbReference>
<proteinExistence type="predicted"/>
<dbReference type="GO" id="GO:0005657">
    <property type="term" value="C:replication fork"/>
    <property type="evidence" value="ECO:0007669"/>
    <property type="project" value="TreeGrafter"/>
</dbReference>
<dbReference type="EMBL" id="KN820154">
    <property type="protein sequence ID" value="KIJ06796.1"/>
    <property type="molecule type" value="Genomic_DNA"/>
</dbReference>
<dbReference type="GO" id="GO:0006260">
    <property type="term" value="P:DNA replication"/>
    <property type="evidence" value="ECO:0007669"/>
    <property type="project" value="TreeGrafter"/>
</dbReference>
<evidence type="ECO:0008006" key="3">
    <source>
        <dbReference type="Google" id="ProtNLM"/>
    </source>
</evidence>